<dbReference type="SUPFAM" id="SSF56281">
    <property type="entry name" value="Metallo-hydrolase/oxidoreductase"/>
    <property type="match status" value="1"/>
</dbReference>
<dbReference type="PANTHER" id="PTHR43223:SF1">
    <property type="entry name" value="ALKYL_ARYL-SULFATASE BDS1"/>
    <property type="match status" value="1"/>
</dbReference>
<dbReference type="PATRIC" id="fig|1263870.3.peg.857"/>
<dbReference type="Pfam" id="PF14863">
    <property type="entry name" value="Alkyl_sulf_dimr"/>
    <property type="match status" value="1"/>
</dbReference>
<reference evidence="2 3" key="1">
    <citation type="journal article" date="2013" name="Mar. Genomics">
        <title>Expression of sulfatases in Rhodopirellula baltica and the diversity of sulfatases in the genus Rhodopirellula.</title>
        <authorList>
            <person name="Wegner C.E."/>
            <person name="Richter-Heitmann T."/>
            <person name="Klindworth A."/>
            <person name="Klockow C."/>
            <person name="Richter M."/>
            <person name="Achstetter T."/>
            <person name="Glockner F.O."/>
            <person name="Harder J."/>
        </authorList>
    </citation>
    <scope>NUCLEOTIDE SEQUENCE [LARGE SCALE GENOMIC DNA]</scope>
    <source>
        <strain evidence="2 3">SM41</strain>
    </source>
</reference>
<dbReference type="SMART" id="SM00849">
    <property type="entry name" value="Lactamase_B"/>
    <property type="match status" value="1"/>
</dbReference>
<gene>
    <name evidence="2" type="ORF">RSSM_00789</name>
</gene>
<dbReference type="GO" id="GO:0018741">
    <property type="term" value="F:linear primary-alkylsulfatase activity"/>
    <property type="evidence" value="ECO:0007669"/>
    <property type="project" value="InterPro"/>
</dbReference>
<dbReference type="PANTHER" id="PTHR43223">
    <property type="entry name" value="ALKYL/ARYL-SULFATASE"/>
    <property type="match status" value="1"/>
</dbReference>
<dbReference type="GO" id="GO:0046983">
    <property type="term" value="F:protein dimerization activity"/>
    <property type="evidence" value="ECO:0007669"/>
    <property type="project" value="InterPro"/>
</dbReference>
<dbReference type="AlphaFoldDB" id="M5UIT6"/>
<dbReference type="InterPro" id="IPR052195">
    <property type="entry name" value="Bact_Alkyl/Aryl-Sulfatase"/>
</dbReference>
<protein>
    <submittedName>
        <fullName evidence="2">Metallo-beta-lactamase superfamily protein</fullName>
    </submittedName>
</protein>
<organism evidence="2 3">
    <name type="scientific">Rhodopirellula sallentina SM41</name>
    <dbReference type="NCBI Taxonomy" id="1263870"/>
    <lineage>
        <taxon>Bacteria</taxon>
        <taxon>Pseudomonadati</taxon>
        <taxon>Planctomycetota</taxon>
        <taxon>Planctomycetia</taxon>
        <taxon>Pirellulales</taxon>
        <taxon>Pirellulaceae</taxon>
        <taxon>Rhodopirellula</taxon>
    </lineage>
</organism>
<name>M5UIT6_9BACT</name>
<dbReference type="RefSeq" id="WP_008674585.1">
    <property type="nucleotide sequence ID" value="NZ_ANOH01000067.1"/>
</dbReference>
<evidence type="ECO:0000259" key="1">
    <source>
        <dbReference type="SMART" id="SM00849"/>
    </source>
</evidence>
<proteinExistence type="predicted"/>
<dbReference type="InterPro" id="IPR029228">
    <property type="entry name" value="Alkyl_sulf_dimr"/>
</dbReference>
<dbReference type="Pfam" id="PF00753">
    <property type="entry name" value="Lactamase_B"/>
    <property type="match status" value="1"/>
</dbReference>
<dbReference type="InterPro" id="IPR036866">
    <property type="entry name" value="RibonucZ/Hydroxyglut_hydro"/>
</dbReference>
<sequence>MPHPITQITAEKMFAIQRLFIATSLVTTFISGTVLADTQVDPKTALKMLNAQQQQFERQIVKVTDNVFTAVGYHGANTSMIVGTDGVIIIDTLFGPSSATEAYEDLRKHSSKPVKAIVYTHSHGDHIGGAQAFVGEEPPEIYATDNFGIAEGINEVADPVKMKRNIRQFGRKLSPVYQTNRGVAPAVTKDGDRGKGFLPPTVKISSEGLQTVIAGVPIEFHVGPGETNDAMYIWLPNEKVLFAGDNFYSSFPNLYAIRGTAYRDVLKWSESVGKMAELNPEYLVPGHTMPIRDASTAVAALSNYSEAIRSVYDQTVRGINAGKGPDQLAHEVKLPEHLSNEPYLIEFYGSVPHAVRAIYAGLLGWFDGNPTTLSPLAPKIKARKMADLAGGTQKLTQQMQTALATEDYQWALELSDHVKWLDDADRELARKVKIAALRGLAAREYNAPNRNYYLSYANELESDQLSEIWF</sequence>
<dbReference type="InterPro" id="IPR044097">
    <property type="entry name" value="Bds1/SdsA1_MBL-fold"/>
</dbReference>
<accession>M5UIT6</accession>
<dbReference type="Gene3D" id="3.60.15.30">
    <property type="entry name" value="Metallo-beta-lactamase domain"/>
    <property type="match status" value="1"/>
</dbReference>
<keyword evidence="3" id="KW-1185">Reference proteome</keyword>
<dbReference type="Gene3D" id="1.25.40.880">
    <property type="entry name" value="Alkyl sulfatase, dimerisation domain"/>
    <property type="match status" value="1"/>
</dbReference>
<evidence type="ECO:0000313" key="3">
    <source>
        <dbReference type="Proteomes" id="UP000011885"/>
    </source>
</evidence>
<dbReference type="GO" id="GO:0018909">
    <property type="term" value="P:dodecyl sulfate metabolic process"/>
    <property type="evidence" value="ECO:0007669"/>
    <property type="project" value="InterPro"/>
</dbReference>
<feature type="domain" description="Metallo-beta-lactamase" evidence="1">
    <location>
        <begin position="75"/>
        <end position="287"/>
    </location>
</feature>
<dbReference type="InterPro" id="IPR001279">
    <property type="entry name" value="Metallo-B-lactamas"/>
</dbReference>
<comment type="caution">
    <text evidence="2">The sequence shown here is derived from an EMBL/GenBank/DDBJ whole genome shotgun (WGS) entry which is preliminary data.</text>
</comment>
<dbReference type="CDD" id="cd07710">
    <property type="entry name" value="arylsulfatase_Sdsa1-like_MBL-fold"/>
    <property type="match status" value="1"/>
</dbReference>
<dbReference type="EMBL" id="ANOH01000067">
    <property type="protein sequence ID" value="EMI57741.1"/>
    <property type="molecule type" value="Genomic_DNA"/>
</dbReference>
<dbReference type="InterPro" id="IPR038536">
    <property type="entry name" value="Alkyl/aryl-sulf_dimr_sf"/>
</dbReference>
<evidence type="ECO:0000313" key="2">
    <source>
        <dbReference type="EMBL" id="EMI57741.1"/>
    </source>
</evidence>
<dbReference type="Proteomes" id="UP000011885">
    <property type="component" value="Unassembled WGS sequence"/>
</dbReference>